<dbReference type="PANTHER" id="PTHR14741:SF32">
    <property type="entry name" value="TRIMETHYLGUANOSINE SYNTHASE"/>
    <property type="match status" value="1"/>
</dbReference>
<evidence type="ECO:0000313" key="9">
    <source>
        <dbReference type="Proteomes" id="UP000031516"/>
    </source>
</evidence>
<proteinExistence type="inferred from homology"/>
<comment type="catalytic activity">
    <reaction evidence="5">
        <text>a 5'-end (N(2),N(7)-dimethyl 5'-triphosphoguanosine)-ribonucleoside in snRNA + S-adenosyl-L-methionine = a 5'-end (N(2),N(2),N(7)-trimethyl 5'-triphosphoguanosine)-ribonucleoside in snRNA + S-adenosyl-L-homocysteine + H(+)</text>
        <dbReference type="Rhea" id="RHEA:78479"/>
        <dbReference type="Rhea" id="RHEA-COMP:19087"/>
        <dbReference type="Rhea" id="RHEA-COMP:19089"/>
        <dbReference type="ChEBI" id="CHEBI:15378"/>
        <dbReference type="ChEBI" id="CHEBI:57856"/>
        <dbReference type="ChEBI" id="CHEBI:59789"/>
        <dbReference type="ChEBI" id="CHEBI:167623"/>
        <dbReference type="ChEBI" id="CHEBI:172880"/>
    </reaction>
    <physiologicalReaction direction="left-to-right" evidence="5">
        <dbReference type="Rhea" id="RHEA:78480"/>
    </physiologicalReaction>
</comment>
<comment type="catalytic activity">
    <reaction evidence="3">
        <text>a 5'-end (N(2),N(7)-dimethyl 5'-triphosphoguanosine)-ribonucleoside in snoRNA + S-adenosyl-L-methionine = a 5'-end (N(2),N(2),N(7)-trimethyl 5'-triphosphoguanosine)-ribonucleoside in snoRNA + S-adenosyl-L-homocysteine + H(+)</text>
        <dbReference type="Rhea" id="RHEA:78507"/>
        <dbReference type="Rhea" id="RHEA-COMP:19088"/>
        <dbReference type="Rhea" id="RHEA-COMP:19090"/>
        <dbReference type="ChEBI" id="CHEBI:15378"/>
        <dbReference type="ChEBI" id="CHEBI:57856"/>
        <dbReference type="ChEBI" id="CHEBI:59789"/>
        <dbReference type="ChEBI" id="CHEBI:167623"/>
        <dbReference type="ChEBI" id="CHEBI:172880"/>
    </reaction>
    <physiologicalReaction direction="left-to-right" evidence="3">
        <dbReference type="Rhea" id="RHEA:78508"/>
    </physiologicalReaction>
</comment>
<gene>
    <name evidence="8" type="ORF">KLDO_g1199</name>
</gene>
<organism evidence="8 9">
    <name type="scientific">Kluyveromyces dobzhanskii CBS 2104</name>
    <dbReference type="NCBI Taxonomy" id="1427455"/>
    <lineage>
        <taxon>Eukaryota</taxon>
        <taxon>Fungi</taxon>
        <taxon>Dikarya</taxon>
        <taxon>Ascomycota</taxon>
        <taxon>Saccharomycotina</taxon>
        <taxon>Saccharomycetes</taxon>
        <taxon>Saccharomycetales</taxon>
        <taxon>Saccharomycetaceae</taxon>
        <taxon>Kluyveromyces</taxon>
    </lineage>
</organism>
<dbReference type="Pfam" id="PF09445">
    <property type="entry name" value="Methyltransf_15"/>
    <property type="match status" value="1"/>
</dbReference>
<evidence type="ECO:0000313" key="8">
    <source>
        <dbReference type="EMBL" id="CDO92890.1"/>
    </source>
</evidence>
<evidence type="ECO:0000256" key="2">
    <source>
        <dbReference type="ARBA" id="ARBA00025783"/>
    </source>
</evidence>
<dbReference type="GO" id="GO:0005634">
    <property type="term" value="C:nucleus"/>
    <property type="evidence" value="ECO:0007669"/>
    <property type="project" value="TreeGrafter"/>
</dbReference>
<dbReference type="Gene3D" id="3.40.50.150">
    <property type="entry name" value="Vaccinia Virus protein VP39"/>
    <property type="match status" value="1"/>
</dbReference>
<protein>
    <recommendedName>
        <fullName evidence="1">Trimethylguanosine synthase</fullName>
    </recommendedName>
    <alternativeName>
        <fullName evidence="7">Cap-specific guanine-N(2) methyltransferase</fullName>
    </alternativeName>
</protein>
<sequence length="301" mass="34848">MSWLLKTPIELDRFEGIHGSDKITIRHRLKRHYFDDSYRINPHQRPNDKKLFKFWKNRSSIFKRINDGNIYLTDELWFSVTPENLAQFTANYVRQCLPDAKCIVDVFCGGGGNAIQFARLFNKVYGIDSNIDHLFCTYMNSECYDLAIKPKLLCGDWETSLKMLVNNSQDKPDCIFASPPWGGVDYLRKDTYDLEEHLQPAPLSKILRVFLSVTSNVILFLPRNSDLDQLSSITQELCGPDEKCKVVYVKDNGYMKGILAFWGKSFYDFSRFYPEQKDQASGESMDGKEGKEIEVKMGDLY</sequence>
<dbReference type="SUPFAM" id="SSF53335">
    <property type="entry name" value="S-adenosyl-L-methionine-dependent methyltransferases"/>
    <property type="match status" value="1"/>
</dbReference>
<dbReference type="GO" id="GO:0071164">
    <property type="term" value="F:RNA cap trimethylguanosine synthase activity"/>
    <property type="evidence" value="ECO:0007669"/>
    <property type="project" value="TreeGrafter"/>
</dbReference>
<comment type="catalytic activity">
    <reaction evidence="4">
        <text>a 5'-end (N(7)-methyl 5'-triphosphoguanosine)-ribonucleoside in snoRNA + S-adenosyl-L-methionine = a 5'-end (N(2),N(7)-dimethyl 5'-triphosphoguanosine)-ribonucleoside in snoRNA + S-adenosyl-L-homocysteine + H(+)</text>
        <dbReference type="Rhea" id="RHEA:78475"/>
        <dbReference type="Rhea" id="RHEA-COMP:19086"/>
        <dbReference type="Rhea" id="RHEA-COMP:19088"/>
        <dbReference type="ChEBI" id="CHEBI:15378"/>
        <dbReference type="ChEBI" id="CHEBI:57856"/>
        <dbReference type="ChEBI" id="CHEBI:59789"/>
        <dbReference type="ChEBI" id="CHEBI:156461"/>
        <dbReference type="ChEBI" id="CHEBI:172880"/>
    </reaction>
    <physiologicalReaction direction="left-to-right" evidence="4">
        <dbReference type="Rhea" id="RHEA:78476"/>
    </physiologicalReaction>
</comment>
<dbReference type="PANTHER" id="PTHR14741">
    <property type="entry name" value="S-ADENOSYLMETHIONINE-DEPENDENT METHYLTRANSFERASE RELATED"/>
    <property type="match status" value="1"/>
</dbReference>
<comment type="similarity">
    <text evidence="2">Belongs to the methyltransferase superfamily. Trimethylguanosine synthase family.</text>
</comment>
<dbReference type="InterPro" id="IPR019012">
    <property type="entry name" value="RNA_cap_Gua-N2-MeTrfase"/>
</dbReference>
<evidence type="ECO:0000256" key="7">
    <source>
        <dbReference type="ARBA" id="ARBA00049790"/>
    </source>
</evidence>
<reference evidence="8 9" key="1">
    <citation type="submission" date="2014-03" db="EMBL/GenBank/DDBJ databases">
        <title>The genome of Kluyveromyces dobzhanskii.</title>
        <authorList>
            <person name="Nystedt B."/>
            <person name="Astrom S."/>
        </authorList>
    </citation>
    <scope>NUCLEOTIDE SEQUENCE [LARGE SCALE GENOMIC DNA]</scope>
    <source>
        <strain evidence="8 9">CBS 2104</strain>
    </source>
</reference>
<dbReference type="OrthoDB" id="194443at2759"/>
<comment type="catalytic activity">
    <reaction evidence="6">
        <text>a 5'-end (N(7)-methyl 5'-triphosphoguanosine)-ribonucleoside in snRNA + S-adenosyl-L-methionine = a 5'-end (N(2),N(7)-dimethyl 5'-triphosphoguanosine)-ribonucleoside in snRNA + S-adenosyl-L-homocysteine + H(+)</text>
        <dbReference type="Rhea" id="RHEA:78471"/>
        <dbReference type="Rhea" id="RHEA-COMP:19085"/>
        <dbReference type="Rhea" id="RHEA-COMP:19087"/>
        <dbReference type="ChEBI" id="CHEBI:15378"/>
        <dbReference type="ChEBI" id="CHEBI:57856"/>
        <dbReference type="ChEBI" id="CHEBI:59789"/>
        <dbReference type="ChEBI" id="CHEBI:156461"/>
        <dbReference type="ChEBI" id="CHEBI:172880"/>
    </reaction>
    <physiologicalReaction direction="left-to-right" evidence="6">
        <dbReference type="Rhea" id="RHEA:78472"/>
    </physiologicalReaction>
</comment>
<accession>A0A0A8L1Y1</accession>
<keyword evidence="9" id="KW-1185">Reference proteome</keyword>
<evidence type="ECO:0000256" key="5">
    <source>
        <dbReference type="ARBA" id="ARBA00048763"/>
    </source>
</evidence>
<name>A0A0A8L1Y1_9SACH</name>
<dbReference type="InterPro" id="IPR029063">
    <property type="entry name" value="SAM-dependent_MTases_sf"/>
</dbReference>
<evidence type="ECO:0000256" key="4">
    <source>
        <dbReference type="ARBA" id="ARBA00048740"/>
    </source>
</evidence>
<evidence type="ECO:0000256" key="3">
    <source>
        <dbReference type="ARBA" id="ARBA00047418"/>
    </source>
</evidence>
<dbReference type="AlphaFoldDB" id="A0A0A8L1Y1"/>
<dbReference type="EMBL" id="CCBQ010000019">
    <property type="protein sequence ID" value="CDO92890.1"/>
    <property type="molecule type" value="Genomic_DNA"/>
</dbReference>
<evidence type="ECO:0000256" key="6">
    <source>
        <dbReference type="ARBA" id="ARBA00049075"/>
    </source>
</evidence>
<evidence type="ECO:0000256" key="1">
    <source>
        <dbReference type="ARBA" id="ARBA00018517"/>
    </source>
</evidence>
<dbReference type="CDD" id="cd02440">
    <property type="entry name" value="AdoMet_MTases"/>
    <property type="match status" value="1"/>
</dbReference>
<dbReference type="Proteomes" id="UP000031516">
    <property type="component" value="Unassembled WGS sequence"/>
</dbReference>
<comment type="caution">
    <text evidence="8">The sequence shown here is derived from an EMBL/GenBank/DDBJ whole genome shotgun (WGS) entry which is preliminary data.</text>
</comment>